<reference evidence="1" key="1">
    <citation type="journal article" date="2018" name="Nat. Biotechnol.">
        <title>A standardized bacterial taxonomy based on genome phylogeny substantially revises the tree of life.</title>
        <authorList>
            <person name="Parks D.H."/>
            <person name="Chuvochina M."/>
            <person name="Waite D.W."/>
            <person name="Rinke C."/>
            <person name="Skarshewski A."/>
            <person name="Chaumeil P.A."/>
            <person name="Hugenholtz P."/>
        </authorList>
    </citation>
    <scope>NUCLEOTIDE SEQUENCE [LARGE SCALE GENOMIC DNA]</scope>
    <source>
        <strain evidence="1">UBA11284</strain>
    </source>
</reference>
<sequence>MDIQEVFELRKAYYLRRWADKPVKLIQMRRLLAEDRKLYQWVFDTGTGRVHLSPGDDRSVFAVGFEPHALLDVPLSEVPEPIRKNVEGFVSSSDWDDWFGELVEFVGFRWEQDAKKVSEEATALLHSMQQHLDGPTEQVWRFETAHYRTTLLKSPGLLLARHLPDENDDDRFMDVMNALSSTDKRYYKIEVHIEKLSDSLLPEQLMMLRRCALIDQKNDNAWMGGYRNLLTREAIQTLRSV</sequence>
<gene>
    <name evidence="1" type="ORF">DEO68_11635</name>
</gene>
<dbReference type="AlphaFoldDB" id="A0A3D0KH02"/>
<protein>
    <submittedName>
        <fullName evidence="1">Uncharacterized protein</fullName>
    </submittedName>
</protein>
<proteinExistence type="predicted"/>
<name>A0A3D0KH02_9GAMM</name>
<comment type="caution">
    <text evidence="1">The sequence shown here is derived from an EMBL/GenBank/DDBJ whole genome shotgun (WGS) entry which is preliminary data.</text>
</comment>
<accession>A0A3D0KH02</accession>
<evidence type="ECO:0000313" key="1">
    <source>
        <dbReference type="EMBL" id="HCA02808.1"/>
    </source>
</evidence>
<dbReference type="EMBL" id="DOTR01000060">
    <property type="protein sequence ID" value="HCA02808.1"/>
    <property type="molecule type" value="Genomic_DNA"/>
</dbReference>
<organism evidence="1">
    <name type="scientific">Halomonas campaniensis</name>
    <dbReference type="NCBI Taxonomy" id="213554"/>
    <lineage>
        <taxon>Bacteria</taxon>
        <taxon>Pseudomonadati</taxon>
        <taxon>Pseudomonadota</taxon>
        <taxon>Gammaproteobacteria</taxon>
        <taxon>Oceanospirillales</taxon>
        <taxon>Halomonadaceae</taxon>
        <taxon>Halomonas</taxon>
    </lineage>
</organism>